<accession>A0AAU2GYQ8</accession>
<reference evidence="1" key="1">
    <citation type="submission" date="2022-10" db="EMBL/GenBank/DDBJ databases">
        <title>The complete genomes of actinobacterial strains from the NBC collection.</title>
        <authorList>
            <person name="Joergensen T.S."/>
            <person name="Alvarez Arevalo M."/>
            <person name="Sterndorff E.B."/>
            <person name="Faurdal D."/>
            <person name="Vuksanovic O."/>
            <person name="Mourched A.-S."/>
            <person name="Charusanti P."/>
            <person name="Shaw S."/>
            <person name="Blin K."/>
            <person name="Weber T."/>
        </authorList>
    </citation>
    <scope>NUCLEOTIDE SEQUENCE</scope>
    <source>
        <strain evidence="1">NBC_00060</strain>
    </source>
</reference>
<evidence type="ECO:0000313" key="1">
    <source>
        <dbReference type="EMBL" id="WTU41182.1"/>
    </source>
</evidence>
<protein>
    <submittedName>
        <fullName evidence="1">Uncharacterized protein</fullName>
    </submittedName>
</protein>
<proteinExistence type="predicted"/>
<name>A0AAU2GYQ8_9ACTN</name>
<dbReference type="AlphaFoldDB" id="A0AAU2GYQ8"/>
<sequence length="120" mass="13016">MTNDPNGPDTAYANAPEVGAEVAWIAQRATSRPISPEADREFRLRKAAALDRIALHDTATTTPLVATEAITTAVQAAENLATYDAEHGSLTFRGAELAGDDDFRAYVREEYLAWRHAQAS</sequence>
<gene>
    <name evidence="1" type="ORF">OHV25_17060</name>
</gene>
<dbReference type="EMBL" id="CP108253">
    <property type="protein sequence ID" value="WTU41182.1"/>
    <property type="molecule type" value="Genomic_DNA"/>
</dbReference>
<organism evidence="1">
    <name type="scientific">Streptomyces sp. NBC_00060</name>
    <dbReference type="NCBI Taxonomy" id="2975636"/>
    <lineage>
        <taxon>Bacteria</taxon>
        <taxon>Bacillati</taxon>
        <taxon>Actinomycetota</taxon>
        <taxon>Actinomycetes</taxon>
        <taxon>Kitasatosporales</taxon>
        <taxon>Streptomycetaceae</taxon>
        <taxon>Streptomyces</taxon>
    </lineage>
</organism>